<proteinExistence type="predicted"/>
<accession>A0AC35F306</accession>
<dbReference type="WBParaSite" id="PS1159_v2.g12572.t1">
    <property type="protein sequence ID" value="PS1159_v2.g12572.t1"/>
    <property type="gene ID" value="PS1159_v2.g12572"/>
</dbReference>
<evidence type="ECO:0000313" key="2">
    <source>
        <dbReference type="WBParaSite" id="PS1159_v2.g12572.t1"/>
    </source>
</evidence>
<sequence length="532" mass="61737">MTFFKFLTFIIFCGIIYASEDEFRLIKDLKENYDPIERPVRNHSSPVDVSLRIILQQIVDVDEKNQILQLVLWTQYKWHDYKMIWNPLEYGNISEIRLPSSELWIPDILLFTSADENFDARYAVNCVVKYTGEVLYTPPSIIKSSCRIDITWFPFDDQLCFLKYGSWSYSLRELNLLIDDTDLPEDKNKMDLTYYVPNGEWELISTPANRISSGFAGAEYVELYFYLHISRKSVYYGMNWIIPSALISMSNILGFMLPPECGEKITLQITNLLSVTVFLGIVAEVTPPTSESVPAIAAFFSTSMIILGVSIFFTLIIINVFFRSPKTHKMSSTTRKVFLEWLPWMLLMNRPGIKYRKLDDIFKDEEDIVLPKPSFKKPELRRNDLSVERMIRRESDNSLENVKVYKRDLLIHEAAHGGTVLMNALKKSIPSSAQNCKCECHGEEDNQSSASSNSADTDQLLIYDTLKELNSYIRLRRKIIEEEEEEEVLQADWRYMAMVIDRFCLYIFSFATVLSMILIFFAIGRASPNELY</sequence>
<organism evidence="1 2">
    <name type="scientific">Panagrolaimus sp. PS1159</name>
    <dbReference type="NCBI Taxonomy" id="55785"/>
    <lineage>
        <taxon>Eukaryota</taxon>
        <taxon>Metazoa</taxon>
        <taxon>Ecdysozoa</taxon>
        <taxon>Nematoda</taxon>
        <taxon>Chromadorea</taxon>
        <taxon>Rhabditida</taxon>
        <taxon>Tylenchina</taxon>
        <taxon>Panagrolaimomorpha</taxon>
        <taxon>Panagrolaimoidea</taxon>
        <taxon>Panagrolaimidae</taxon>
        <taxon>Panagrolaimus</taxon>
    </lineage>
</organism>
<name>A0AC35F306_9BILA</name>
<evidence type="ECO:0000313" key="1">
    <source>
        <dbReference type="Proteomes" id="UP000887580"/>
    </source>
</evidence>
<dbReference type="Proteomes" id="UP000887580">
    <property type="component" value="Unplaced"/>
</dbReference>
<protein>
    <submittedName>
        <fullName evidence="2">Uncharacterized protein</fullName>
    </submittedName>
</protein>
<reference evidence="2" key="1">
    <citation type="submission" date="2022-11" db="UniProtKB">
        <authorList>
            <consortium name="WormBaseParasite"/>
        </authorList>
    </citation>
    <scope>IDENTIFICATION</scope>
</reference>